<comment type="caution">
    <text evidence="1">The sequence shown here is derived from an EMBL/GenBank/DDBJ whole genome shotgun (WGS) entry which is preliminary data.</text>
</comment>
<organism evidence="1 2">
    <name type="scientific">Kitasatospora terrestris</name>
    <dbReference type="NCBI Taxonomy" id="258051"/>
    <lineage>
        <taxon>Bacteria</taxon>
        <taxon>Bacillati</taxon>
        <taxon>Actinomycetota</taxon>
        <taxon>Actinomycetes</taxon>
        <taxon>Kitasatosporales</taxon>
        <taxon>Streptomycetaceae</taxon>
        <taxon>Kitasatospora</taxon>
    </lineage>
</organism>
<evidence type="ECO:0000313" key="2">
    <source>
        <dbReference type="Proteomes" id="UP001501752"/>
    </source>
</evidence>
<proteinExistence type="predicted"/>
<dbReference type="SUPFAM" id="SSF48371">
    <property type="entry name" value="ARM repeat"/>
    <property type="match status" value="1"/>
</dbReference>
<reference evidence="2" key="1">
    <citation type="journal article" date="2019" name="Int. J. Syst. Evol. Microbiol.">
        <title>The Global Catalogue of Microorganisms (GCM) 10K type strain sequencing project: providing services to taxonomists for standard genome sequencing and annotation.</title>
        <authorList>
            <consortium name="The Broad Institute Genomics Platform"/>
            <consortium name="The Broad Institute Genome Sequencing Center for Infectious Disease"/>
            <person name="Wu L."/>
            <person name="Ma J."/>
        </authorList>
    </citation>
    <scope>NUCLEOTIDE SEQUENCE [LARGE SCALE GENOMIC DNA]</scope>
    <source>
        <strain evidence="2">JCM 13006</strain>
    </source>
</reference>
<dbReference type="Gene3D" id="1.25.10.10">
    <property type="entry name" value="Leucine-rich Repeat Variant"/>
    <property type="match status" value="1"/>
</dbReference>
<protein>
    <recommendedName>
        <fullName evidence="3">HEAT repeat domain-containing protein</fullName>
    </recommendedName>
</protein>
<dbReference type="Proteomes" id="UP001501752">
    <property type="component" value="Unassembled WGS sequence"/>
</dbReference>
<accession>A0ABP9DEI0</accession>
<evidence type="ECO:0008006" key="3">
    <source>
        <dbReference type="Google" id="ProtNLM"/>
    </source>
</evidence>
<dbReference type="RefSeq" id="WP_345695867.1">
    <property type="nucleotide sequence ID" value="NZ_BAABIS010000001.1"/>
</dbReference>
<evidence type="ECO:0000313" key="1">
    <source>
        <dbReference type="EMBL" id="GAA4839684.1"/>
    </source>
</evidence>
<name>A0ABP9DEI0_9ACTN</name>
<dbReference type="InterPro" id="IPR016024">
    <property type="entry name" value="ARM-type_fold"/>
</dbReference>
<gene>
    <name evidence="1" type="ORF">GCM10023235_13860</name>
</gene>
<dbReference type="EMBL" id="BAABIS010000001">
    <property type="protein sequence ID" value="GAA4839684.1"/>
    <property type="molecule type" value="Genomic_DNA"/>
</dbReference>
<sequence length="239" mass="25813">MDSTLASLVAELDSDSTETAEDAQHALIARGPAVLDAVIAATPHLAPFGQLCAIEVFNAFDDPRPADVLIALLGSESDVVRSWSAEALASLGVIRAAPAVRSAFDRFRQSGDDPSCSEGVALRQALTDLGARQAVLPARAAELLRSPSELTWPTADLAEVVAEFAAHRQAILCVQFWRADPNGHRYWTKGPDLSWEVDRRLPWEQTVADCRDFALLVAAEADKSPNLVATLEWIDESDL</sequence>
<dbReference type="InterPro" id="IPR011989">
    <property type="entry name" value="ARM-like"/>
</dbReference>
<keyword evidence="2" id="KW-1185">Reference proteome</keyword>